<reference evidence="2 3" key="1">
    <citation type="submission" date="2016-01" db="EMBL/GenBank/DDBJ databases">
        <title>The new phylogeny of the genus Mycobacterium.</title>
        <authorList>
            <person name="Tarcisio F."/>
            <person name="Conor M."/>
            <person name="Antonella G."/>
            <person name="Elisabetta G."/>
            <person name="Giulia F.S."/>
            <person name="Sara T."/>
            <person name="Anna F."/>
            <person name="Clotilde B."/>
            <person name="Roberto B."/>
            <person name="Veronica D.S."/>
            <person name="Fabio R."/>
            <person name="Monica P."/>
            <person name="Olivier J."/>
            <person name="Enrico T."/>
            <person name="Nicola S."/>
        </authorList>
    </citation>
    <scope>NUCLEOTIDE SEQUENCE [LARGE SCALE GENOMIC DNA]</scope>
    <source>
        <strain evidence="2 3">DSM 44572</strain>
    </source>
</reference>
<accession>A0A1X1ZUJ1</accession>
<sequence>MVVGAMAGGDRLPEFGIGSAAGAVYFFQGPPANEGASMNRARRFRPGRAAIAAVATPLVMFGGAALVAPAAQAGPCPAGKSCQHWCPGDANPAGRPVPWDGSVCHDYFWDYYGVHDIGDGAFYSWRDMPWH</sequence>
<comment type="caution">
    <text evidence="2">The sequence shown here is derived from an EMBL/GenBank/DDBJ whole genome shotgun (WGS) entry which is preliminary data.</text>
</comment>
<keyword evidence="1" id="KW-0812">Transmembrane</keyword>
<evidence type="ECO:0000313" key="2">
    <source>
        <dbReference type="EMBL" id="ORW27690.1"/>
    </source>
</evidence>
<keyword evidence="1" id="KW-1133">Transmembrane helix</keyword>
<name>A0A1X1ZUJ1_9MYCO</name>
<dbReference type="Proteomes" id="UP000193529">
    <property type="component" value="Unassembled WGS sequence"/>
</dbReference>
<proteinExistence type="predicted"/>
<protein>
    <submittedName>
        <fullName evidence="2">Uncharacterized protein</fullName>
    </submittedName>
</protein>
<evidence type="ECO:0000256" key="1">
    <source>
        <dbReference type="SAM" id="Phobius"/>
    </source>
</evidence>
<dbReference type="EMBL" id="LQPJ01000070">
    <property type="protein sequence ID" value="ORW27690.1"/>
    <property type="molecule type" value="Genomic_DNA"/>
</dbReference>
<dbReference type="AlphaFoldDB" id="A0A1X1ZUJ1"/>
<gene>
    <name evidence="2" type="ORF">AWC19_02105</name>
</gene>
<dbReference type="STRING" id="153971.AWC19_02105"/>
<evidence type="ECO:0000313" key="3">
    <source>
        <dbReference type="Proteomes" id="UP000193529"/>
    </source>
</evidence>
<organism evidence="2 3">
    <name type="scientific">Mycobacterium palustre</name>
    <dbReference type="NCBI Taxonomy" id="153971"/>
    <lineage>
        <taxon>Bacteria</taxon>
        <taxon>Bacillati</taxon>
        <taxon>Actinomycetota</taxon>
        <taxon>Actinomycetes</taxon>
        <taxon>Mycobacteriales</taxon>
        <taxon>Mycobacteriaceae</taxon>
        <taxon>Mycobacterium</taxon>
        <taxon>Mycobacterium simiae complex</taxon>
    </lineage>
</organism>
<feature type="transmembrane region" description="Helical" evidence="1">
    <location>
        <begin position="49"/>
        <end position="71"/>
    </location>
</feature>
<keyword evidence="3" id="KW-1185">Reference proteome</keyword>
<keyword evidence="1" id="KW-0472">Membrane</keyword>